<proteinExistence type="inferred from homology"/>
<comment type="subcellular location">
    <subcellularLocation>
        <location evidence="6">Cell membrane</location>
        <topology evidence="6">Multi-pass membrane protein</topology>
    </subcellularLocation>
    <subcellularLocation>
        <location evidence="1">Membrane</location>
        <topology evidence="1">Multi-pass membrane protein</topology>
    </subcellularLocation>
</comment>
<evidence type="ECO:0000256" key="5">
    <source>
        <dbReference type="ARBA" id="ARBA00023136"/>
    </source>
</evidence>
<dbReference type="Gene3D" id="1.10.3720.10">
    <property type="entry name" value="MetI-like"/>
    <property type="match status" value="2"/>
</dbReference>
<feature type="transmembrane region" description="Helical" evidence="6">
    <location>
        <begin position="484"/>
        <end position="503"/>
    </location>
</feature>
<feature type="domain" description="ABC transmembrane type-1" evidence="8">
    <location>
        <begin position="76"/>
        <end position="274"/>
    </location>
</feature>
<feature type="domain" description="ABC transmembrane type-1" evidence="8">
    <location>
        <begin position="408"/>
        <end position="625"/>
    </location>
</feature>
<keyword evidence="10" id="KW-1185">Reference proteome</keyword>
<feature type="transmembrane region" description="Helical" evidence="6">
    <location>
        <begin position="338"/>
        <end position="358"/>
    </location>
</feature>
<dbReference type="KEGG" id="lao:AOX59_12415"/>
<feature type="transmembrane region" description="Helical" evidence="6">
    <location>
        <begin position="7"/>
        <end position="27"/>
    </location>
</feature>
<feature type="transmembrane region" description="Helical" evidence="6">
    <location>
        <begin position="410"/>
        <end position="439"/>
    </location>
</feature>
<evidence type="ECO:0000256" key="6">
    <source>
        <dbReference type="RuleBase" id="RU363032"/>
    </source>
</evidence>
<gene>
    <name evidence="9" type="ORF">AOX59_12415</name>
</gene>
<dbReference type="GO" id="GO:0005886">
    <property type="term" value="C:plasma membrane"/>
    <property type="evidence" value="ECO:0007669"/>
    <property type="project" value="UniProtKB-SubCell"/>
</dbReference>
<dbReference type="PROSITE" id="PS50928">
    <property type="entry name" value="ABC_TM1"/>
    <property type="match status" value="2"/>
</dbReference>
<feature type="transmembrane region" description="Helical" evidence="6">
    <location>
        <begin position="116"/>
        <end position="138"/>
    </location>
</feature>
<keyword evidence="3 6" id="KW-0812">Transmembrane</keyword>
<dbReference type="AlphaFoldDB" id="A0A0U4E7M8"/>
<dbReference type="InterPro" id="IPR035906">
    <property type="entry name" value="MetI-like_sf"/>
</dbReference>
<feature type="transmembrane region" description="Helical" evidence="6">
    <location>
        <begin position="222"/>
        <end position="248"/>
    </location>
</feature>
<protein>
    <submittedName>
        <fullName evidence="9">ABC transporter permease</fullName>
    </submittedName>
</protein>
<feature type="compositionally biased region" description="Basic and acidic residues" evidence="7">
    <location>
        <begin position="655"/>
        <end position="674"/>
    </location>
</feature>
<feature type="transmembrane region" description="Helical" evidence="6">
    <location>
        <begin position="451"/>
        <end position="469"/>
    </location>
</feature>
<feature type="transmembrane region" description="Helical" evidence="6">
    <location>
        <begin position="82"/>
        <end position="104"/>
    </location>
</feature>
<dbReference type="SUPFAM" id="SSF161098">
    <property type="entry name" value="MetI-like"/>
    <property type="match status" value="2"/>
</dbReference>
<sequence length="674" mass="76765">MKLLRIAVFYLLGVFAIICISVFPNFFAETGLSDPFGYFSDLGEFLLTFIQPESWIYETSMSKGEFSLIGTLWEPFVYSLEILFSALFIGFSLAFAFALAANFLPQKILQILKRGLDFLESIPDIVVAALVQMLMLYLLNTYGLEVFRVASYMENKAYALPILTLSILPMVSLFKILLLMIEDEFAKDYVLFLKSKGIRKIGVLFIHVLRNIMPTTFHHTKVIIWATLSSQFIIERIFNVHGISFFILESFTPMTIAAALIMMFTPFFLIFQLTDLWLEKSENYDLPNLSIRRSYNPKAIIENMWHSFRLVEWKQLNPWKPIAAVFRTLLDYVSNWKIAAGALFFLLLISTSLIYSVATDDHVDQARIVYEADGVTVKSTPPHPPPEPFLLGSDGQGFSMLDMLTIGAKYTLFFGLLIAFLRVITGLFGGVVFAFWFGTKRQKWIEKMADSIHFLPLSLVAYILLRPILTELQSGFAYSLTERIVLEIIILTILVVPLTSVLLGNEMKRVLSNEFIKSAQVLGGSRWHIFWHHVLPHISARTTILFGQQFIQVLIIFMHLGIFSLFFGGTDQTFGLVQDPPRSISYEWSGLIGSTTHALSSGNYWLIAWVLLGFMLSIFAMQFIIYGVKEVQQTKAGVIYNSRKLKRIKAPQKTTSDDTMDRQSFRFTGKSEAD</sequence>
<name>A0A0U4E7M8_9BACI</name>
<dbReference type="GO" id="GO:0055085">
    <property type="term" value="P:transmembrane transport"/>
    <property type="evidence" value="ECO:0007669"/>
    <property type="project" value="InterPro"/>
</dbReference>
<dbReference type="Proteomes" id="UP000050331">
    <property type="component" value="Chromosome"/>
</dbReference>
<dbReference type="PANTHER" id="PTHR43839:SF3">
    <property type="entry name" value="OLIGOPEPTIDE ABC TRANSPORTER, PERMEASE PROTEIN"/>
    <property type="match status" value="1"/>
</dbReference>
<feature type="transmembrane region" description="Helical" evidence="6">
    <location>
        <begin position="604"/>
        <end position="626"/>
    </location>
</feature>
<keyword evidence="5 6" id="KW-0472">Membrane</keyword>
<accession>A0A0U4E7M8</accession>
<dbReference type="CDD" id="cd06261">
    <property type="entry name" value="TM_PBP2"/>
    <property type="match status" value="1"/>
</dbReference>
<organism evidence="9 10">
    <name type="scientific">Lentibacillus amyloliquefaciens</name>
    <dbReference type="NCBI Taxonomy" id="1472767"/>
    <lineage>
        <taxon>Bacteria</taxon>
        <taxon>Bacillati</taxon>
        <taxon>Bacillota</taxon>
        <taxon>Bacilli</taxon>
        <taxon>Bacillales</taxon>
        <taxon>Bacillaceae</taxon>
        <taxon>Lentibacillus</taxon>
    </lineage>
</organism>
<comment type="similarity">
    <text evidence="6">Belongs to the binding-protein-dependent transport system permease family.</text>
</comment>
<feature type="transmembrane region" description="Helical" evidence="6">
    <location>
        <begin position="254"/>
        <end position="271"/>
    </location>
</feature>
<evidence type="ECO:0000259" key="8">
    <source>
        <dbReference type="PROSITE" id="PS50928"/>
    </source>
</evidence>
<dbReference type="PANTHER" id="PTHR43839">
    <property type="entry name" value="OPPC IN A BINDING PROTEIN-DEPENDENT TRANSPORT SYSTEM"/>
    <property type="match status" value="1"/>
</dbReference>
<evidence type="ECO:0000313" key="10">
    <source>
        <dbReference type="Proteomes" id="UP000050331"/>
    </source>
</evidence>
<evidence type="ECO:0000256" key="3">
    <source>
        <dbReference type="ARBA" id="ARBA00022692"/>
    </source>
</evidence>
<dbReference type="EMBL" id="CP013862">
    <property type="protein sequence ID" value="ALX49324.1"/>
    <property type="molecule type" value="Genomic_DNA"/>
</dbReference>
<evidence type="ECO:0000256" key="4">
    <source>
        <dbReference type="ARBA" id="ARBA00022989"/>
    </source>
</evidence>
<feature type="transmembrane region" description="Helical" evidence="6">
    <location>
        <begin position="550"/>
        <end position="569"/>
    </location>
</feature>
<keyword evidence="4 6" id="KW-1133">Transmembrane helix</keyword>
<feature type="transmembrane region" description="Helical" evidence="6">
    <location>
        <begin position="158"/>
        <end position="181"/>
    </location>
</feature>
<evidence type="ECO:0000313" key="9">
    <source>
        <dbReference type="EMBL" id="ALX49324.1"/>
    </source>
</evidence>
<keyword evidence="2 6" id="KW-0813">Transport</keyword>
<dbReference type="Pfam" id="PF00528">
    <property type="entry name" value="BPD_transp_1"/>
    <property type="match status" value="2"/>
</dbReference>
<evidence type="ECO:0000256" key="1">
    <source>
        <dbReference type="ARBA" id="ARBA00004141"/>
    </source>
</evidence>
<dbReference type="STRING" id="1472767.AOX59_12415"/>
<evidence type="ECO:0000256" key="2">
    <source>
        <dbReference type="ARBA" id="ARBA00022448"/>
    </source>
</evidence>
<evidence type="ECO:0000256" key="7">
    <source>
        <dbReference type="SAM" id="MobiDB-lite"/>
    </source>
</evidence>
<dbReference type="InterPro" id="IPR000515">
    <property type="entry name" value="MetI-like"/>
</dbReference>
<reference evidence="9 10" key="1">
    <citation type="submission" date="2016-01" db="EMBL/GenBank/DDBJ databases">
        <title>Complete genome sequence of strain Lentibacillus amyloliquefaciens LAM0015T isolated from saline sediment.</title>
        <authorList>
            <person name="Wang J.-L."/>
            <person name="He M.-X."/>
        </authorList>
    </citation>
    <scope>NUCLEOTIDE SEQUENCE [LARGE SCALE GENOMIC DNA]</scope>
    <source>
        <strain evidence="9 10">LAM0015</strain>
    </source>
</reference>
<feature type="region of interest" description="Disordered" evidence="7">
    <location>
        <begin position="651"/>
        <end position="674"/>
    </location>
</feature>